<dbReference type="InterPro" id="IPR029466">
    <property type="entry name" value="NAM-associated_C"/>
</dbReference>
<dbReference type="AlphaFoldDB" id="A0AAD5K743"/>
<sequence length="182" mass="21492">MIIRQKRSGENDEDQFKRTVNHYEENSASHYKGFLKFKECFDLLKEEEKWRVCTKSGDEPQEVDPNYKRPMGQQQAKVLKKKPSADNNDDAEMKKEQLVLVRNNMIHNAKKIKYLKSITESAQTMADHTILGVDMTTITPLQKAYYSRKQQLIFERIEREEEDDDDHSNEYDDEIVVLEEEA</sequence>
<gene>
    <name evidence="3" type="ORF">BDA99DRAFT_99426</name>
</gene>
<dbReference type="Proteomes" id="UP001209540">
    <property type="component" value="Unassembled WGS sequence"/>
</dbReference>
<evidence type="ECO:0000259" key="2">
    <source>
        <dbReference type="Pfam" id="PF14303"/>
    </source>
</evidence>
<comment type="caution">
    <text evidence="3">The sequence shown here is derived from an EMBL/GenBank/DDBJ whole genome shotgun (WGS) entry which is preliminary data.</text>
</comment>
<name>A0AAD5K743_9FUNG</name>
<evidence type="ECO:0000256" key="1">
    <source>
        <dbReference type="SAM" id="MobiDB-lite"/>
    </source>
</evidence>
<accession>A0AAD5K743</accession>
<proteinExistence type="predicted"/>
<evidence type="ECO:0000313" key="4">
    <source>
        <dbReference type="Proteomes" id="UP001209540"/>
    </source>
</evidence>
<keyword evidence="4" id="KW-1185">Reference proteome</keyword>
<feature type="domain" description="No apical meristem-associated C-terminal" evidence="2">
    <location>
        <begin position="60"/>
        <end position="153"/>
    </location>
</feature>
<feature type="region of interest" description="Disordered" evidence="1">
    <location>
        <begin position="56"/>
        <end position="89"/>
    </location>
</feature>
<dbReference type="EMBL" id="JAIXMP010000018">
    <property type="protein sequence ID" value="KAI9258722.1"/>
    <property type="molecule type" value="Genomic_DNA"/>
</dbReference>
<protein>
    <recommendedName>
        <fullName evidence="2">No apical meristem-associated C-terminal domain-containing protein</fullName>
    </recommendedName>
</protein>
<feature type="region of interest" description="Disordered" evidence="1">
    <location>
        <begin position="158"/>
        <end position="182"/>
    </location>
</feature>
<reference evidence="3" key="1">
    <citation type="journal article" date="2022" name="IScience">
        <title>Evolution of zygomycete secretomes and the origins of terrestrial fungal ecologies.</title>
        <authorList>
            <person name="Chang Y."/>
            <person name="Wang Y."/>
            <person name="Mondo S."/>
            <person name="Ahrendt S."/>
            <person name="Andreopoulos W."/>
            <person name="Barry K."/>
            <person name="Beard J."/>
            <person name="Benny G.L."/>
            <person name="Blankenship S."/>
            <person name="Bonito G."/>
            <person name="Cuomo C."/>
            <person name="Desiro A."/>
            <person name="Gervers K.A."/>
            <person name="Hundley H."/>
            <person name="Kuo A."/>
            <person name="LaButti K."/>
            <person name="Lang B.F."/>
            <person name="Lipzen A."/>
            <person name="O'Donnell K."/>
            <person name="Pangilinan J."/>
            <person name="Reynolds N."/>
            <person name="Sandor L."/>
            <person name="Smith M.E."/>
            <person name="Tsang A."/>
            <person name="Grigoriev I.V."/>
            <person name="Stajich J.E."/>
            <person name="Spatafora J.W."/>
        </authorList>
    </citation>
    <scope>NUCLEOTIDE SEQUENCE</scope>
    <source>
        <strain evidence="3">RSA 2281</strain>
    </source>
</reference>
<organism evidence="3 4">
    <name type="scientific">Phascolomyces articulosus</name>
    <dbReference type="NCBI Taxonomy" id="60185"/>
    <lineage>
        <taxon>Eukaryota</taxon>
        <taxon>Fungi</taxon>
        <taxon>Fungi incertae sedis</taxon>
        <taxon>Mucoromycota</taxon>
        <taxon>Mucoromycotina</taxon>
        <taxon>Mucoromycetes</taxon>
        <taxon>Mucorales</taxon>
        <taxon>Lichtheimiaceae</taxon>
        <taxon>Phascolomyces</taxon>
    </lineage>
</organism>
<reference evidence="3" key="2">
    <citation type="submission" date="2023-02" db="EMBL/GenBank/DDBJ databases">
        <authorList>
            <consortium name="DOE Joint Genome Institute"/>
            <person name="Mondo S.J."/>
            <person name="Chang Y."/>
            <person name="Wang Y."/>
            <person name="Ahrendt S."/>
            <person name="Andreopoulos W."/>
            <person name="Barry K."/>
            <person name="Beard J."/>
            <person name="Benny G.L."/>
            <person name="Blankenship S."/>
            <person name="Bonito G."/>
            <person name="Cuomo C."/>
            <person name="Desiro A."/>
            <person name="Gervers K.A."/>
            <person name="Hundley H."/>
            <person name="Kuo A."/>
            <person name="LaButti K."/>
            <person name="Lang B.F."/>
            <person name="Lipzen A."/>
            <person name="O'Donnell K."/>
            <person name="Pangilinan J."/>
            <person name="Reynolds N."/>
            <person name="Sandor L."/>
            <person name="Smith M.W."/>
            <person name="Tsang A."/>
            <person name="Grigoriev I.V."/>
            <person name="Stajich J.E."/>
            <person name="Spatafora J.W."/>
        </authorList>
    </citation>
    <scope>NUCLEOTIDE SEQUENCE</scope>
    <source>
        <strain evidence="3">RSA 2281</strain>
    </source>
</reference>
<dbReference type="Pfam" id="PF14303">
    <property type="entry name" value="NAM-associated"/>
    <property type="match status" value="1"/>
</dbReference>
<evidence type="ECO:0000313" key="3">
    <source>
        <dbReference type="EMBL" id="KAI9258722.1"/>
    </source>
</evidence>
<feature type="compositionally biased region" description="Acidic residues" evidence="1">
    <location>
        <begin position="160"/>
        <end position="182"/>
    </location>
</feature>